<organism evidence="1 2">
    <name type="scientific">Eubacterium plexicaudatum ASF492</name>
    <dbReference type="NCBI Taxonomy" id="1235802"/>
    <lineage>
        <taxon>Bacteria</taxon>
        <taxon>Bacillati</taxon>
        <taxon>Bacillota</taxon>
        <taxon>Clostridia</taxon>
        <taxon>Eubacteriales</taxon>
        <taxon>Eubacteriaceae</taxon>
        <taxon>Eubacterium</taxon>
    </lineage>
</organism>
<comment type="caution">
    <text evidence="1">The sequence shown here is derived from an EMBL/GenBank/DDBJ whole genome shotgun (WGS) entry which is preliminary data.</text>
</comment>
<evidence type="ECO:0000313" key="1">
    <source>
        <dbReference type="EMBL" id="EMZ21424.1"/>
    </source>
</evidence>
<dbReference type="HOGENOM" id="CLU_119477_0_0_9"/>
<gene>
    <name evidence="1" type="ORF">C823_04568</name>
</gene>
<proteinExistence type="predicted"/>
<reference evidence="1 2" key="1">
    <citation type="journal article" date="2014" name="Genome Announc.">
        <title>Draft genome sequences of the altered schaedler flora, a defined bacterial community from gnotobiotic mice.</title>
        <authorList>
            <person name="Wannemuehler M.J."/>
            <person name="Overstreet A.M."/>
            <person name="Ward D.V."/>
            <person name="Phillips G.J."/>
        </authorList>
    </citation>
    <scope>NUCLEOTIDE SEQUENCE [LARGE SCALE GENOMIC DNA]</scope>
    <source>
        <strain evidence="1 2">ASF492</strain>
    </source>
</reference>
<dbReference type="Proteomes" id="UP000012589">
    <property type="component" value="Unassembled WGS sequence"/>
</dbReference>
<accession>N2AAR7</accession>
<sequence length="159" mass="18386">MDDIEILLGGEWIYDGVKCVESGQVFDYNFVEDTVIKEKTFVFVETDIDNVSRNLFTNFNLYVCIFSTKGQIRITDKTTPTVNQIKDMGYYVGTYANRIDVLCDIVDRILNGSNKIKGIGEVQPADRGYCTIYYPNNKFYGKCLKYKIMNYNEDDFCEN</sequence>
<dbReference type="eggNOG" id="ENOG5033VVG">
    <property type="taxonomic scope" value="Bacteria"/>
</dbReference>
<dbReference type="EMBL" id="AQFT01000133">
    <property type="protein sequence ID" value="EMZ21424.1"/>
    <property type="molecule type" value="Genomic_DNA"/>
</dbReference>
<dbReference type="AlphaFoldDB" id="N2AAR7"/>
<name>N2AAR7_9FIRM</name>
<dbReference type="STRING" id="1235802.C823_04568"/>
<keyword evidence="2" id="KW-1185">Reference proteome</keyword>
<protein>
    <submittedName>
        <fullName evidence="1">Uncharacterized protein</fullName>
    </submittedName>
</protein>
<evidence type="ECO:0000313" key="2">
    <source>
        <dbReference type="Proteomes" id="UP000012589"/>
    </source>
</evidence>